<evidence type="ECO:0000256" key="11">
    <source>
        <dbReference type="ARBA" id="ARBA00042599"/>
    </source>
</evidence>
<name>A0A6J0T5Y5_9SAUR</name>
<evidence type="ECO:0000256" key="9">
    <source>
        <dbReference type="ARBA" id="ARBA00023285"/>
    </source>
</evidence>
<evidence type="ECO:0000256" key="8">
    <source>
        <dbReference type="ARBA" id="ARBA00023228"/>
    </source>
</evidence>
<feature type="transmembrane region" description="Helical" evidence="13">
    <location>
        <begin position="408"/>
        <end position="428"/>
    </location>
</feature>
<accession>A0A6J0T5Y5</accession>
<dbReference type="CTD" id="55788"/>
<dbReference type="InterPro" id="IPR050854">
    <property type="entry name" value="LMBD1_LysCbl_Transport"/>
</dbReference>
<dbReference type="GO" id="GO:0031419">
    <property type="term" value="F:cobalamin binding"/>
    <property type="evidence" value="ECO:0007669"/>
    <property type="project" value="UniProtKB-KW"/>
</dbReference>
<sequence length="541" mass="61739">MAVFPPVSDVATDRYFFSGTLLVILAFCWVYVRKYQSRRESEVISTITSIFALAIALITSALLPVDIFLVSYVKNQNGTFKDWADANVTMQIEDTVLYAYYTLYSIILFCVFLWIPFVYFYYEEKGEDDGNTCAQVQTACKYTLGFLLVCVALLIIGAFVPLNIPNKKNSTEWEKVKLLFEELGSSHGLAALSFSISSLTLIGMVAAITYTAYGMSALPLNLIKGTRNASYERLENTEDIEEVEQSVQRIKAKCKDGRPLSSRDRRTLQQLEDKLRTLRRRGRRLEYIEKSCWTRFCGAMRPLKIVWGVFFILVALLFTVSLFLSNLDKALHSAGIDSGFIILGTNLTNPLNMLLPVLQTVFPLDYILITIIIMYFIFTSMAGIRNMGIWFFWIRLYKIRRGRTRPQALLFLCMILLLIVLHTSYMIYSLAPQYVMYGSQKYLVPNNVTIDGHLANMTTWVPKVCDADAPEDQCTATRTYLFLHKFWFFSVAYYFGNWAFIVVFLIGLVVSCCKGKKSVIEGEVDEDDSDISDEEPYLSFG</sequence>
<reference evidence="14" key="1">
    <citation type="submission" date="2025-05" db="UniProtKB">
        <authorList>
            <consortium name="RefSeq"/>
        </authorList>
    </citation>
    <scope>NUCLEOTIDE SEQUENCE [LARGE SCALE GENOMIC DNA]</scope>
</reference>
<dbReference type="PANTHER" id="PTHR16130">
    <property type="entry name" value="LYSOSOMAL COBALAMIN TRANSPORTER-RELATED"/>
    <property type="match status" value="1"/>
</dbReference>
<reference evidence="15" key="2">
    <citation type="submission" date="2025-08" db="UniProtKB">
        <authorList>
            <consortium name="RefSeq"/>
        </authorList>
    </citation>
    <scope>IDENTIFICATION</scope>
</reference>
<evidence type="ECO:0000256" key="10">
    <source>
        <dbReference type="ARBA" id="ARBA00039618"/>
    </source>
</evidence>
<evidence type="ECO:0000256" key="12">
    <source>
        <dbReference type="SAM" id="Coils"/>
    </source>
</evidence>
<organism evidence="14 15">
    <name type="scientific">Pogona vitticeps</name>
    <name type="common">central bearded dragon</name>
    <dbReference type="NCBI Taxonomy" id="103695"/>
    <lineage>
        <taxon>Eukaryota</taxon>
        <taxon>Metazoa</taxon>
        <taxon>Chordata</taxon>
        <taxon>Craniata</taxon>
        <taxon>Vertebrata</taxon>
        <taxon>Euteleostomi</taxon>
        <taxon>Lepidosauria</taxon>
        <taxon>Squamata</taxon>
        <taxon>Bifurcata</taxon>
        <taxon>Unidentata</taxon>
        <taxon>Episquamata</taxon>
        <taxon>Toxicofera</taxon>
        <taxon>Iguania</taxon>
        <taxon>Acrodonta</taxon>
        <taxon>Agamidae</taxon>
        <taxon>Amphibolurinae</taxon>
        <taxon>Pogona</taxon>
    </lineage>
</organism>
<proteinExistence type="inferred from homology"/>
<comment type="subcellular location">
    <subcellularLocation>
        <location evidence="1">Lysosome membrane</location>
        <topology evidence="1">Multi-pass membrane protein</topology>
    </subcellularLocation>
</comment>
<keyword evidence="9" id="KW-0170">Cobalt</keyword>
<evidence type="ECO:0000256" key="7">
    <source>
        <dbReference type="ARBA" id="ARBA00023136"/>
    </source>
</evidence>
<keyword evidence="8" id="KW-0458">Lysosome</keyword>
<dbReference type="GO" id="GO:0005765">
    <property type="term" value="C:lysosomal membrane"/>
    <property type="evidence" value="ECO:0007669"/>
    <property type="project" value="UniProtKB-SubCell"/>
</dbReference>
<dbReference type="OrthoDB" id="73273at2759"/>
<keyword evidence="14" id="KW-1185">Reference proteome</keyword>
<feature type="coiled-coil region" evidence="12">
    <location>
        <begin position="261"/>
        <end position="288"/>
    </location>
</feature>
<feature type="transmembrane region" description="Helical" evidence="13">
    <location>
        <begin position="486"/>
        <end position="510"/>
    </location>
</feature>
<dbReference type="RefSeq" id="XP_020641494.2">
    <property type="nucleotide sequence ID" value="XM_020785835.2"/>
</dbReference>
<keyword evidence="3" id="KW-0813">Transport</keyword>
<dbReference type="Pfam" id="PF04791">
    <property type="entry name" value="LMBR1"/>
    <property type="match status" value="1"/>
</dbReference>
<feature type="transmembrane region" description="Helical" evidence="13">
    <location>
        <begin position="15"/>
        <end position="32"/>
    </location>
</feature>
<dbReference type="InterPro" id="IPR006876">
    <property type="entry name" value="LMBR1-like_membr_prot"/>
</dbReference>
<gene>
    <name evidence="15" type="primary">LMBRD1</name>
</gene>
<evidence type="ECO:0000256" key="1">
    <source>
        <dbReference type="ARBA" id="ARBA00004155"/>
    </source>
</evidence>
<evidence type="ECO:0000256" key="5">
    <source>
        <dbReference type="ARBA" id="ARBA00022692"/>
    </source>
</evidence>
<evidence type="ECO:0000313" key="14">
    <source>
        <dbReference type="Proteomes" id="UP001652642"/>
    </source>
</evidence>
<dbReference type="Proteomes" id="UP001652642">
    <property type="component" value="Chromosome 1"/>
</dbReference>
<feature type="transmembrane region" description="Helical" evidence="13">
    <location>
        <begin position="305"/>
        <end position="324"/>
    </location>
</feature>
<evidence type="ECO:0000313" key="15">
    <source>
        <dbReference type="RefSeq" id="XP_020641494.2"/>
    </source>
</evidence>
<dbReference type="PANTHER" id="PTHR16130:SF2">
    <property type="entry name" value="LYSOSOMAL COBALAMIN TRANSPORT ESCORT PROTEIN LMBD1"/>
    <property type="match status" value="1"/>
</dbReference>
<evidence type="ECO:0000256" key="6">
    <source>
        <dbReference type="ARBA" id="ARBA00022989"/>
    </source>
</evidence>
<dbReference type="AlphaFoldDB" id="A0A6J0T5Y5"/>
<comment type="similarity">
    <text evidence="2">Belongs to the LIMR family. LMBRD1 subfamily.</text>
</comment>
<feature type="transmembrane region" description="Helical" evidence="13">
    <location>
        <begin position="98"/>
        <end position="122"/>
    </location>
</feature>
<evidence type="ECO:0000256" key="2">
    <source>
        <dbReference type="ARBA" id="ARBA00009901"/>
    </source>
</evidence>
<evidence type="ECO:0000256" key="3">
    <source>
        <dbReference type="ARBA" id="ARBA00022448"/>
    </source>
</evidence>
<feature type="transmembrane region" description="Helical" evidence="13">
    <location>
        <begin position="189"/>
        <end position="213"/>
    </location>
</feature>
<keyword evidence="5 13" id="KW-0812">Transmembrane</keyword>
<feature type="transmembrane region" description="Helical" evidence="13">
    <location>
        <begin position="142"/>
        <end position="164"/>
    </location>
</feature>
<keyword evidence="12" id="KW-0175">Coiled coil</keyword>
<feature type="transmembrane region" description="Helical" evidence="13">
    <location>
        <begin position="366"/>
        <end position="396"/>
    </location>
</feature>
<evidence type="ECO:0000256" key="4">
    <source>
        <dbReference type="ARBA" id="ARBA00022628"/>
    </source>
</evidence>
<keyword evidence="4" id="KW-0846">Cobalamin</keyword>
<feature type="transmembrane region" description="Helical" evidence="13">
    <location>
        <begin position="44"/>
        <end position="65"/>
    </location>
</feature>
<keyword evidence="6 13" id="KW-1133">Transmembrane helix</keyword>
<keyword evidence="7 13" id="KW-0472">Membrane</keyword>
<dbReference type="GO" id="GO:0061462">
    <property type="term" value="P:protein localization to lysosome"/>
    <property type="evidence" value="ECO:0007669"/>
    <property type="project" value="TreeGrafter"/>
</dbReference>
<dbReference type="GeneID" id="110075015"/>
<evidence type="ECO:0000256" key="13">
    <source>
        <dbReference type="SAM" id="Phobius"/>
    </source>
</evidence>
<protein>
    <recommendedName>
        <fullName evidence="10">Lysosomal cobalamin transport escort protein LMBD1</fullName>
    </recommendedName>
    <alternativeName>
        <fullName evidence="11">LMBR1 domain-containing protein 1</fullName>
    </alternativeName>
</protein>